<protein>
    <submittedName>
        <fullName evidence="2">Methyltransferase</fullName>
    </submittedName>
</protein>
<proteinExistence type="predicted"/>
<feature type="signal peptide" evidence="1">
    <location>
        <begin position="1"/>
        <end position="21"/>
    </location>
</feature>
<organism evidence="2 3">
    <name type="scientific">Roseiterribacter gracilis</name>
    <dbReference type="NCBI Taxonomy" id="2812848"/>
    <lineage>
        <taxon>Bacteria</taxon>
        <taxon>Pseudomonadati</taxon>
        <taxon>Pseudomonadota</taxon>
        <taxon>Alphaproteobacteria</taxon>
        <taxon>Rhodospirillales</taxon>
        <taxon>Roseiterribacteraceae</taxon>
        <taxon>Roseiterribacter</taxon>
    </lineage>
</organism>
<keyword evidence="3" id="KW-1185">Reference proteome</keyword>
<name>A0A8S8XCL4_9PROT</name>
<keyword evidence="2" id="KW-0808">Transferase</keyword>
<dbReference type="AlphaFoldDB" id="A0A8S8XCL4"/>
<sequence>MRALVRSLALVATLASLPALAANGPDPKLKALVDGSQRSAEFKARDAARKPLEALSWAGVKQGQTVVELWPSGGYWTEILAPYEVGTGKYIAAVGSKNPTSDRGKEALAKFTSKLQNLNDKAEVVEFNKDVEQIVAPGTADVVFNGRNLHNWMGGGYAEKAMQLAFSALKPGGILILEDHRADTKKPQDPKAENGYVREDYAIALATKAGFKFSKKSELYKNPRDTKDYEKGVWTLPPTFVLKDVDKAKYEAIGESDCFLLVFVKPKK</sequence>
<evidence type="ECO:0000313" key="3">
    <source>
        <dbReference type="Proteomes" id="UP000681075"/>
    </source>
</evidence>
<dbReference type="GO" id="GO:0032259">
    <property type="term" value="P:methylation"/>
    <property type="evidence" value="ECO:0007669"/>
    <property type="project" value="UniProtKB-KW"/>
</dbReference>
<dbReference type="InterPro" id="IPR029063">
    <property type="entry name" value="SAM-dependent_MTases_sf"/>
</dbReference>
<comment type="caution">
    <text evidence="2">The sequence shown here is derived from an EMBL/GenBank/DDBJ whole genome shotgun (WGS) entry which is preliminary data.</text>
</comment>
<dbReference type="PIRSF" id="PIRSF031679">
    <property type="entry name" value="Mtase_Alr7345_prd"/>
    <property type="match status" value="1"/>
</dbReference>
<dbReference type="EMBL" id="BOPV01000001">
    <property type="protein sequence ID" value="GIL40424.1"/>
    <property type="molecule type" value="Genomic_DNA"/>
</dbReference>
<feature type="chain" id="PRO_5035936598" evidence="1">
    <location>
        <begin position="22"/>
        <end position="268"/>
    </location>
</feature>
<keyword evidence="1" id="KW-0732">Signal</keyword>
<dbReference type="RefSeq" id="WP_420243522.1">
    <property type="nucleotide sequence ID" value="NZ_BOPV01000001.1"/>
</dbReference>
<dbReference type="SUPFAM" id="SSF53335">
    <property type="entry name" value="S-adenosyl-L-methionine-dependent methyltransferases"/>
    <property type="match status" value="1"/>
</dbReference>
<evidence type="ECO:0000313" key="2">
    <source>
        <dbReference type="EMBL" id="GIL40424.1"/>
    </source>
</evidence>
<dbReference type="GO" id="GO:0008168">
    <property type="term" value="F:methyltransferase activity"/>
    <property type="evidence" value="ECO:0007669"/>
    <property type="project" value="UniProtKB-KW"/>
</dbReference>
<dbReference type="InterPro" id="IPR016980">
    <property type="entry name" value="S-AdoMet-dep_MeTrfase_Alr7345"/>
</dbReference>
<keyword evidence="2" id="KW-0489">Methyltransferase</keyword>
<dbReference type="Gene3D" id="3.40.50.150">
    <property type="entry name" value="Vaccinia Virus protein VP39"/>
    <property type="match status" value="1"/>
</dbReference>
<gene>
    <name evidence="2" type="ORF">TMPK1_26610</name>
</gene>
<dbReference type="Proteomes" id="UP000681075">
    <property type="component" value="Unassembled WGS sequence"/>
</dbReference>
<reference evidence="2" key="1">
    <citation type="submission" date="2021-02" db="EMBL/GenBank/DDBJ databases">
        <title>Genome sequence of Rhodospirillales sp. strain TMPK1 isolated from soil.</title>
        <authorList>
            <person name="Nakai R."/>
            <person name="Kusada H."/>
            <person name="Tamaki H."/>
        </authorList>
    </citation>
    <scope>NUCLEOTIDE SEQUENCE</scope>
    <source>
        <strain evidence="2">TMPK1</strain>
    </source>
</reference>
<evidence type="ECO:0000256" key="1">
    <source>
        <dbReference type="SAM" id="SignalP"/>
    </source>
</evidence>
<accession>A0A8S8XCL4</accession>